<evidence type="ECO:0008006" key="8">
    <source>
        <dbReference type="Google" id="ProtNLM"/>
    </source>
</evidence>
<comment type="subcellular location">
    <subcellularLocation>
        <location evidence="1">Membrane</location>
        <topology evidence="1">Multi-pass membrane protein</topology>
    </subcellularLocation>
</comment>
<evidence type="ECO:0000256" key="3">
    <source>
        <dbReference type="ARBA" id="ARBA00022989"/>
    </source>
</evidence>
<evidence type="ECO:0000256" key="1">
    <source>
        <dbReference type="ARBA" id="ARBA00004141"/>
    </source>
</evidence>
<keyword evidence="7" id="KW-1185">Reference proteome</keyword>
<name>A0A2H1YIE7_9FLAO</name>
<dbReference type="AlphaFoldDB" id="A0A2H1YIE7"/>
<feature type="transmembrane region" description="Helical" evidence="5">
    <location>
        <begin position="12"/>
        <end position="37"/>
    </location>
</feature>
<organism evidence="6 7">
    <name type="scientific">Tenacibaculum piscium</name>
    <dbReference type="NCBI Taxonomy" id="1458515"/>
    <lineage>
        <taxon>Bacteria</taxon>
        <taxon>Pseudomonadati</taxon>
        <taxon>Bacteroidota</taxon>
        <taxon>Flavobacteriia</taxon>
        <taxon>Flavobacteriales</taxon>
        <taxon>Flavobacteriaceae</taxon>
        <taxon>Tenacibaculum</taxon>
    </lineage>
</organism>
<evidence type="ECO:0000313" key="7">
    <source>
        <dbReference type="Proteomes" id="UP000234211"/>
    </source>
</evidence>
<evidence type="ECO:0000256" key="2">
    <source>
        <dbReference type="ARBA" id="ARBA00022692"/>
    </source>
</evidence>
<dbReference type="InterPro" id="IPR019109">
    <property type="entry name" value="MamF_MmsF"/>
</dbReference>
<evidence type="ECO:0000256" key="5">
    <source>
        <dbReference type="SAM" id="Phobius"/>
    </source>
</evidence>
<evidence type="ECO:0000313" key="6">
    <source>
        <dbReference type="EMBL" id="SOS75272.1"/>
    </source>
</evidence>
<feature type="transmembrane region" description="Helical" evidence="5">
    <location>
        <begin position="58"/>
        <end position="85"/>
    </location>
</feature>
<accession>A0A2H1YIE7</accession>
<keyword evidence="2 5" id="KW-0812">Transmembrane</keyword>
<protein>
    <recommendedName>
        <fullName evidence="8">DUF4870 domain-containing protein</fullName>
    </recommendedName>
</protein>
<reference evidence="7" key="1">
    <citation type="submission" date="2017-11" db="EMBL/GenBank/DDBJ databases">
        <authorList>
            <person name="Duchaud E."/>
        </authorList>
    </citation>
    <scope>NUCLEOTIDE SEQUENCE [LARGE SCALE GENOMIC DNA]</scope>
    <source>
        <strain evidence="7">Tenacibaculum sp. TNO020</strain>
    </source>
</reference>
<dbReference type="OrthoDB" id="9808930at2"/>
<feature type="transmembrane region" description="Helical" evidence="5">
    <location>
        <begin position="97"/>
        <end position="130"/>
    </location>
</feature>
<evidence type="ECO:0000256" key="4">
    <source>
        <dbReference type="ARBA" id="ARBA00023136"/>
    </source>
</evidence>
<dbReference type="GeneID" id="86942347"/>
<gene>
    <name evidence="6" type="ORF">TNO020_440043</name>
</gene>
<dbReference type="RefSeq" id="WP_101917916.1">
    <property type="nucleotide sequence ID" value="NZ_JAJGWR010000001.1"/>
</dbReference>
<dbReference type="Pfam" id="PF09685">
    <property type="entry name" value="MamF_MmsF"/>
    <property type="match status" value="1"/>
</dbReference>
<keyword evidence="4 5" id="KW-0472">Membrane</keyword>
<proteinExistence type="predicted"/>
<sequence>MQNDENTNALFIHLSAFLGYFFPLGSIIAPLILWQLFKSDSPFLNQHGKQAVNFNLSFTLYLFIATVVFLLFLFGFFFGSFINIYNETDFNFNENYAYYGIFSVIGLVIGGFSMTAILLSRIVLIIIACVKANKGEEYHYPFTINFLK</sequence>
<keyword evidence="3 5" id="KW-1133">Transmembrane helix</keyword>
<dbReference type="EMBL" id="OENF01000039">
    <property type="protein sequence ID" value="SOS75272.1"/>
    <property type="molecule type" value="Genomic_DNA"/>
</dbReference>
<dbReference type="Proteomes" id="UP000234211">
    <property type="component" value="Unassembled WGS sequence"/>
</dbReference>